<dbReference type="Proteomes" id="UP000729402">
    <property type="component" value="Unassembled WGS sequence"/>
</dbReference>
<comment type="caution">
    <text evidence="3">The sequence shown here is derived from an EMBL/GenBank/DDBJ whole genome shotgun (WGS) entry which is preliminary data.</text>
</comment>
<protein>
    <submittedName>
        <fullName evidence="3">Uncharacterized protein</fullName>
    </submittedName>
</protein>
<feature type="chain" id="PRO_5035178762" evidence="2">
    <location>
        <begin position="24"/>
        <end position="112"/>
    </location>
</feature>
<reference evidence="3" key="2">
    <citation type="submission" date="2021-02" db="EMBL/GenBank/DDBJ databases">
        <authorList>
            <person name="Kimball J.A."/>
            <person name="Haas M.W."/>
            <person name="Macchietto M."/>
            <person name="Kono T."/>
            <person name="Duquette J."/>
            <person name="Shao M."/>
        </authorList>
    </citation>
    <scope>NUCLEOTIDE SEQUENCE</scope>
    <source>
        <tissue evidence="3">Fresh leaf tissue</tissue>
    </source>
</reference>
<reference evidence="3" key="1">
    <citation type="journal article" date="2021" name="bioRxiv">
        <title>Whole Genome Assembly and Annotation of Northern Wild Rice, Zizania palustris L., Supports a Whole Genome Duplication in the Zizania Genus.</title>
        <authorList>
            <person name="Haas M."/>
            <person name="Kono T."/>
            <person name="Macchietto M."/>
            <person name="Millas R."/>
            <person name="McGilp L."/>
            <person name="Shao M."/>
            <person name="Duquette J."/>
            <person name="Hirsch C.N."/>
            <person name="Kimball J."/>
        </authorList>
    </citation>
    <scope>NUCLEOTIDE SEQUENCE</scope>
    <source>
        <tissue evidence="3">Fresh leaf tissue</tissue>
    </source>
</reference>
<keyword evidence="4" id="KW-1185">Reference proteome</keyword>
<evidence type="ECO:0000313" key="4">
    <source>
        <dbReference type="Proteomes" id="UP000729402"/>
    </source>
</evidence>
<sequence>MLLSAMNCVKIAILVTLIPLAMRGASLLANDVVVVGMSPEKQHQQQQPPGSKNGASSSSPALQTTPPERWRWRQHRKDQSRLSAFTRRRFGTGGFSDEKRFSPTGSNPLHNL</sequence>
<feature type="compositionally biased region" description="Polar residues" evidence="1">
    <location>
        <begin position="44"/>
        <end position="66"/>
    </location>
</feature>
<keyword evidence="2" id="KW-0732">Signal</keyword>
<dbReference type="OrthoDB" id="695283at2759"/>
<evidence type="ECO:0000313" key="3">
    <source>
        <dbReference type="EMBL" id="KAG8067317.1"/>
    </source>
</evidence>
<feature type="signal peptide" evidence="2">
    <location>
        <begin position="1"/>
        <end position="23"/>
    </location>
</feature>
<feature type="region of interest" description="Disordered" evidence="1">
    <location>
        <begin position="39"/>
        <end position="112"/>
    </location>
</feature>
<dbReference type="AlphaFoldDB" id="A0A8J5SFD3"/>
<proteinExistence type="predicted"/>
<evidence type="ECO:0000256" key="1">
    <source>
        <dbReference type="SAM" id="MobiDB-lite"/>
    </source>
</evidence>
<organism evidence="3 4">
    <name type="scientific">Zizania palustris</name>
    <name type="common">Northern wild rice</name>
    <dbReference type="NCBI Taxonomy" id="103762"/>
    <lineage>
        <taxon>Eukaryota</taxon>
        <taxon>Viridiplantae</taxon>
        <taxon>Streptophyta</taxon>
        <taxon>Embryophyta</taxon>
        <taxon>Tracheophyta</taxon>
        <taxon>Spermatophyta</taxon>
        <taxon>Magnoliopsida</taxon>
        <taxon>Liliopsida</taxon>
        <taxon>Poales</taxon>
        <taxon>Poaceae</taxon>
        <taxon>BOP clade</taxon>
        <taxon>Oryzoideae</taxon>
        <taxon>Oryzeae</taxon>
        <taxon>Zizaniinae</taxon>
        <taxon>Zizania</taxon>
    </lineage>
</organism>
<dbReference type="EMBL" id="JAAALK010000284">
    <property type="protein sequence ID" value="KAG8067317.1"/>
    <property type="molecule type" value="Genomic_DNA"/>
</dbReference>
<gene>
    <name evidence="3" type="ORF">GUJ93_ZPchr0005g15776</name>
</gene>
<feature type="compositionally biased region" description="Polar residues" evidence="1">
    <location>
        <begin position="103"/>
        <end position="112"/>
    </location>
</feature>
<name>A0A8J5SFD3_ZIZPA</name>
<accession>A0A8J5SFD3</accession>
<evidence type="ECO:0000256" key="2">
    <source>
        <dbReference type="SAM" id="SignalP"/>
    </source>
</evidence>